<dbReference type="InterPro" id="IPR013083">
    <property type="entry name" value="Znf_RING/FYVE/PHD"/>
</dbReference>
<gene>
    <name evidence="2" type="ORF">I313_01886</name>
</gene>
<reference evidence="2 3" key="1">
    <citation type="submission" date="2015-01" db="EMBL/GenBank/DDBJ databases">
        <title>The Genome Sequence of Cryptococcus gattii Ram5.</title>
        <authorList>
            <consortium name="The Broad Institute Genomics Platform"/>
            <person name="Cuomo C."/>
            <person name="Litvintseva A."/>
            <person name="Chen Y."/>
            <person name="Heitman J."/>
            <person name="Sun S."/>
            <person name="Springer D."/>
            <person name="Dromer F."/>
            <person name="Young S."/>
            <person name="Zeng Q."/>
            <person name="Gargeya S."/>
            <person name="Abouelleil A."/>
            <person name="Alvarado L."/>
            <person name="Chapman S.B."/>
            <person name="Gainer-Dewar J."/>
            <person name="Goldberg J."/>
            <person name="Griggs A."/>
            <person name="Gujja S."/>
            <person name="Hansen M."/>
            <person name="Howarth C."/>
            <person name="Imamovic A."/>
            <person name="Larimer J."/>
            <person name="Murphy C."/>
            <person name="Naylor J."/>
            <person name="Pearson M."/>
            <person name="Priest M."/>
            <person name="Roberts A."/>
            <person name="Saif S."/>
            <person name="Shea T."/>
            <person name="Sykes S."/>
            <person name="Wortman J."/>
            <person name="Nusbaum C."/>
            <person name="Birren B."/>
        </authorList>
    </citation>
    <scope>NUCLEOTIDE SEQUENCE [LARGE SCALE GENOMIC DNA]</scope>
    <source>
        <strain evidence="2 3">Ram5</strain>
    </source>
</reference>
<dbReference type="EMBL" id="KN847899">
    <property type="protein sequence ID" value="KIR41726.1"/>
    <property type="molecule type" value="Genomic_DNA"/>
</dbReference>
<organism evidence="2 3">
    <name type="scientific">Cryptococcus deuterogattii Ram5</name>
    <dbReference type="NCBI Taxonomy" id="1296110"/>
    <lineage>
        <taxon>Eukaryota</taxon>
        <taxon>Fungi</taxon>
        <taxon>Dikarya</taxon>
        <taxon>Basidiomycota</taxon>
        <taxon>Agaricomycotina</taxon>
        <taxon>Tremellomycetes</taxon>
        <taxon>Tremellales</taxon>
        <taxon>Cryptococcaceae</taxon>
        <taxon>Cryptococcus</taxon>
        <taxon>Cryptococcus gattii species complex</taxon>
    </lineage>
</organism>
<name>A0A0D0V2U4_9TREE</name>
<dbReference type="HOGENOM" id="CLU_017137_1_0_1"/>
<dbReference type="AlphaFoldDB" id="A0A0D0V2U4"/>
<evidence type="ECO:0000313" key="2">
    <source>
        <dbReference type="EMBL" id="KIR41726.1"/>
    </source>
</evidence>
<dbReference type="Proteomes" id="UP000053392">
    <property type="component" value="Unassembled WGS sequence"/>
</dbReference>
<protein>
    <recommendedName>
        <fullName evidence="1">SPX domain-containing protein</fullName>
    </recommendedName>
</protein>
<accession>A0A0D0V2U4</accession>
<dbReference type="PANTHER" id="PTHR23327">
    <property type="entry name" value="RING FINGER PROTEIN 127"/>
    <property type="match status" value="1"/>
</dbReference>
<feature type="domain" description="SPX" evidence="1">
    <location>
        <begin position="1"/>
        <end position="123"/>
    </location>
</feature>
<dbReference type="OrthoDB" id="5588846at2759"/>
<proteinExistence type="predicted"/>
<dbReference type="PROSITE" id="PS51382">
    <property type="entry name" value="SPX"/>
    <property type="match status" value="1"/>
</dbReference>
<sequence>MTPSIHLSKASRKDLYAWREIFTLWIEAQIFESIAERDRGERTVEEAELRLQQFAKQVVKRGLGDRRTMKGKKVREAWEEFLRLNVLLLDLKKFQTANIKAARKILKKHDKRTALTASTGFQAFVRSTLSAPTDKDGNISTWVFYNTSLPHVLLASLTSTLLPCLVKMQKAGKGECPLCRSDVILLADKTCLDLTVMNFMKEWFPKEVKAKQKENDEEIVKEQAQATGMDTRCCIM</sequence>
<dbReference type="PANTHER" id="PTHR23327:SF51">
    <property type="entry name" value="TRANSCRIPTIONAL REGULATOR OF YEAST FORM ADHERENCE 3"/>
    <property type="match status" value="1"/>
</dbReference>
<dbReference type="InterPro" id="IPR004331">
    <property type="entry name" value="SPX_dom"/>
</dbReference>
<dbReference type="Gene3D" id="3.30.40.10">
    <property type="entry name" value="Zinc/RING finger domain, C3HC4 (zinc finger)"/>
    <property type="match status" value="1"/>
</dbReference>
<keyword evidence="3" id="KW-1185">Reference proteome</keyword>
<evidence type="ECO:0000313" key="3">
    <source>
        <dbReference type="Proteomes" id="UP000053392"/>
    </source>
</evidence>
<dbReference type="Pfam" id="PF03105">
    <property type="entry name" value="SPX"/>
    <property type="match status" value="1"/>
</dbReference>
<evidence type="ECO:0000259" key="1">
    <source>
        <dbReference type="PROSITE" id="PS51382"/>
    </source>
</evidence>